<dbReference type="GO" id="GO:0009298">
    <property type="term" value="P:GDP-mannose biosynthetic process"/>
    <property type="evidence" value="ECO:0007669"/>
    <property type="project" value="InterPro"/>
</dbReference>
<dbReference type="RefSeq" id="WP_204964296.1">
    <property type="nucleotide sequence ID" value="NZ_BAAAUR010000015.1"/>
</dbReference>
<dbReference type="PROSITE" id="PS00965">
    <property type="entry name" value="PMI_I_1"/>
    <property type="match status" value="1"/>
</dbReference>
<dbReference type="InterPro" id="IPR046457">
    <property type="entry name" value="PMI_typeI_cat"/>
</dbReference>
<reference evidence="10" key="1">
    <citation type="journal article" date="2014" name="Int. J. Syst. Evol. Microbiol.">
        <title>Complete genome sequence of Corynebacterium casei LMG S-19264T (=DSM 44701T), isolated from a smear-ripened cheese.</title>
        <authorList>
            <consortium name="US DOE Joint Genome Institute (JGI-PGF)"/>
            <person name="Walter F."/>
            <person name="Albersmeier A."/>
            <person name="Kalinowski J."/>
            <person name="Ruckert C."/>
        </authorList>
    </citation>
    <scope>NUCLEOTIDE SEQUENCE</scope>
    <source>
        <strain evidence="10">VKM Ac-1940</strain>
    </source>
</reference>
<comment type="caution">
    <text evidence="10">The sequence shown here is derived from an EMBL/GenBank/DDBJ whole genome shotgun (WGS) entry which is preliminary data.</text>
</comment>
<dbReference type="NCBIfam" id="TIGR00218">
    <property type="entry name" value="manA"/>
    <property type="match status" value="1"/>
</dbReference>
<name>A0A9W6M6G7_9MICO</name>
<evidence type="ECO:0000313" key="10">
    <source>
        <dbReference type="EMBL" id="GLJ96434.1"/>
    </source>
</evidence>
<dbReference type="SUPFAM" id="SSF51182">
    <property type="entry name" value="RmlC-like cupins"/>
    <property type="match status" value="1"/>
</dbReference>
<keyword evidence="6 10" id="KW-0413">Isomerase</keyword>
<comment type="cofactor">
    <cofactor evidence="8">
        <name>Zn(2+)</name>
        <dbReference type="ChEBI" id="CHEBI:29105"/>
    </cofactor>
    <text evidence="8">Binds 1 zinc ion per subunit.</text>
</comment>
<organism evidence="10 11">
    <name type="scientific">Microbacterium dextranolyticum</name>
    <dbReference type="NCBI Taxonomy" id="36806"/>
    <lineage>
        <taxon>Bacteria</taxon>
        <taxon>Bacillati</taxon>
        <taxon>Actinomycetota</taxon>
        <taxon>Actinomycetes</taxon>
        <taxon>Micrococcales</taxon>
        <taxon>Microbacteriaceae</taxon>
        <taxon>Microbacterium</taxon>
    </lineage>
</organism>
<feature type="binding site" evidence="8">
    <location>
        <position position="86"/>
    </location>
    <ligand>
        <name>Zn(2+)</name>
        <dbReference type="ChEBI" id="CHEBI:29105"/>
    </ligand>
</feature>
<dbReference type="GO" id="GO:0004476">
    <property type="term" value="F:mannose-6-phosphate isomerase activity"/>
    <property type="evidence" value="ECO:0007669"/>
    <property type="project" value="UniProtKB-EC"/>
</dbReference>
<accession>A0A9W6M6G7</accession>
<evidence type="ECO:0000256" key="2">
    <source>
        <dbReference type="ARBA" id="ARBA00010772"/>
    </source>
</evidence>
<dbReference type="PANTHER" id="PTHR10309">
    <property type="entry name" value="MANNOSE-6-PHOSPHATE ISOMERASE"/>
    <property type="match status" value="1"/>
</dbReference>
<dbReference type="InterPro" id="IPR011051">
    <property type="entry name" value="RmlC_Cupin_sf"/>
</dbReference>
<dbReference type="GO" id="GO:0008270">
    <property type="term" value="F:zinc ion binding"/>
    <property type="evidence" value="ECO:0007669"/>
    <property type="project" value="InterPro"/>
</dbReference>
<evidence type="ECO:0000256" key="3">
    <source>
        <dbReference type="ARBA" id="ARBA00011956"/>
    </source>
</evidence>
<evidence type="ECO:0000256" key="5">
    <source>
        <dbReference type="ARBA" id="ARBA00022833"/>
    </source>
</evidence>
<evidence type="ECO:0000259" key="9">
    <source>
        <dbReference type="Pfam" id="PF20511"/>
    </source>
</evidence>
<feature type="active site" evidence="7">
    <location>
        <position position="270"/>
    </location>
</feature>
<evidence type="ECO:0000256" key="7">
    <source>
        <dbReference type="PIRSR" id="PIRSR001480-1"/>
    </source>
</evidence>
<evidence type="ECO:0000256" key="4">
    <source>
        <dbReference type="ARBA" id="ARBA00022723"/>
    </source>
</evidence>
<evidence type="ECO:0000313" key="11">
    <source>
        <dbReference type="Proteomes" id="UP001142291"/>
    </source>
</evidence>
<evidence type="ECO:0000256" key="1">
    <source>
        <dbReference type="ARBA" id="ARBA00000757"/>
    </source>
</evidence>
<dbReference type="InterPro" id="IPR001250">
    <property type="entry name" value="Man6P_Isoase-1"/>
</dbReference>
<feature type="binding site" evidence="8">
    <location>
        <position position="84"/>
    </location>
    <ligand>
        <name>Zn(2+)</name>
        <dbReference type="ChEBI" id="CHEBI:29105"/>
    </ligand>
</feature>
<dbReference type="Proteomes" id="UP001142291">
    <property type="component" value="Unassembled WGS sequence"/>
</dbReference>
<dbReference type="EMBL" id="BSER01000011">
    <property type="protein sequence ID" value="GLJ96434.1"/>
    <property type="molecule type" value="Genomic_DNA"/>
</dbReference>
<dbReference type="PANTHER" id="PTHR10309:SF0">
    <property type="entry name" value="MANNOSE-6-PHOSPHATE ISOMERASE"/>
    <property type="match status" value="1"/>
</dbReference>
<feature type="binding site" evidence="8">
    <location>
        <position position="121"/>
    </location>
    <ligand>
        <name>Zn(2+)</name>
        <dbReference type="ChEBI" id="CHEBI:29105"/>
    </ligand>
</feature>
<dbReference type="InterPro" id="IPR018050">
    <property type="entry name" value="Pmannose_isomerase-type1_CS"/>
</dbReference>
<dbReference type="GO" id="GO:0005829">
    <property type="term" value="C:cytosol"/>
    <property type="evidence" value="ECO:0007669"/>
    <property type="project" value="TreeGrafter"/>
</dbReference>
<dbReference type="Gene3D" id="1.10.441.10">
    <property type="entry name" value="Phosphomannose Isomerase, domain 2"/>
    <property type="match status" value="1"/>
</dbReference>
<dbReference type="CDD" id="cd07011">
    <property type="entry name" value="cupin_PMI_type_I_N"/>
    <property type="match status" value="1"/>
</dbReference>
<keyword evidence="4 8" id="KW-0479">Metal-binding</keyword>
<dbReference type="PIRSF" id="PIRSF001480">
    <property type="entry name" value="Mannose-6-phosphate_isomerase"/>
    <property type="match status" value="1"/>
</dbReference>
<dbReference type="AlphaFoldDB" id="A0A9W6M6G7"/>
<dbReference type="InterPro" id="IPR016305">
    <property type="entry name" value="Mannose-6-P_Isomerase"/>
</dbReference>
<comment type="catalytic activity">
    <reaction evidence="1">
        <text>D-mannose 6-phosphate = D-fructose 6-phosphate</text>
        <dbReference type="Rhea" id="RHEA:12356"/>
        <dbReference type="ChEBI" id="CHEBI:58735"/>
        <dbReference type="ChEBI" id="CHEBI:61527"/>
        <dbReference type="EC" id="5.3.1.8"/>
    </reaction>
</comment>
<proteinExistence type="inferred from homology"/>
<dbReference type="Pfam" id="PF20511">
    <property type="entry name" value="PMI_typeI_cat"/>
    <property type="match status" value="1"/>
</dbReference>
<keyword evidence="11" id="KW-1185">Reference proteome</keyword>
<keyword evidence="5 8" id="KW-0862">Zinc</keyword>
<feature type="binding site" evidence="8">
    <location>
        <position position="251"/>
    </location>
    <ligand>
        <name>Zn(2+)</name>
        <dbReference type="ChEBI" id="CHEBI:29105"/>
    </ligand>
</feature>
<evidence type="ECO:0000256" key="6">
    <source>
        <dbReference type="ARBA" id="ARBA00023235"/>
    </source>
</evidence>
<dbReference type="Gene3D" id="2.60.120.10">
    <property type="entry name" value="Jelly Rolls"/>
    <property type="match status" value="2"/>
</dbReference>
<dbReference type="PRINTS" id="PR00714">
    <property type="entry name" value="MAN6PISMRASE"/>
</dbReference>
<comment type="similarity">
    <text evidence="2">Belongs to the mannose-6-phosphate isomerase type 1 family.</text>
</comment>
<dbReference type="EC" id="5.3.1.8" evidence="3"/>
<gene>
    <name evidence="10" type="ORF">GCM10017591_24970</name>
</gene>
<evidence type="ECO:0000256" key="8">
    <source>
        <dbReference type="PIRSR" id="PIRSR001480-2"/>
    </source>
</evidence>
<sequence>MLIPISNVPRDYSWGSTELIPALLGRTPTGGPEAEIWYGDHPGNPSLVTGGSGQTLDVALAAAGEQPLPYLLKLLAAGSSLSIQAHPTKAQAEEGFAREEAAGIARDAADRLYRDDNHKPEIIVALSDEFHALVGIRELGTTRRLLHVLLDAQGETGGALAHLDALLSTEDETAVRNALEWALTEASAADVAQLTAALDTATGDSFAAEVASLRVAAGDFPGDAGLFVALLMNLVVLRRGEALFAPAGVLHAYQSGLGVELMAASDNVLRGGLTPKHVDVPELLRVLDPATGPAPLVEPQVLEPGVELFAPPVPDFALVRAELEGEGHRIARRGPAIVLATVGRVTVASAGESVLLAPGEAVYVGGADDDLVLTGAGEAFVAQPGAPI</sequence>
<dbReference type="InterPro" id="IPR014710">
    <property type="entry name" value="RmlC-like_jellyroll"/>
</dbReference>
<dbReference type="GO" id="GO:0005975">
    <property type="term" value="P:carbohydrate metabolic process"/>
    <property type="evidence" value="ECO:0007669"/>
    <property type="project" value="InterPro"/>
</dbReference>
<protein>
    <recommendedName>
        <fullName evidence="3">mannose-6-phosphate isomerase</fullName>
        <ecNumber evidence="3">5.3.1.8</ecNumber>
    </recommendedName>
</protein>
<reference evidence="10" key="2">
    <citation type="submission" date="2023-01" db="EMBL/GenBank/DDBJ databases">
        <authorList>
            <person name="Sun Q."/>
            <person name="Evtushenko L."/>
        </authorList>
    </citation>
    <scope>NUCLEOTIDE SEQUENCE</scope>
    <source>
        <strain evidence="10">VKM Ac-1940</strain>
    </source>
</reference>
<feature type="domain" description="Phosphomannose isomerase type I catalytic" evidence="9">
    <location>
        <begin position="4"/>
        <end position="137"/>
    </location>
</feature>